<evidence type="ECO:0000256" key="10">
    <source>
        <dbReference type="ARBA" id="ARBA00022915"/>
    </source>
</evidence>
<evidence type="ECO:0000256" key="8">
    <source>
        <dbReference type="ARBA" id="ARBA00022697"/>
    </source>
</evidence>
<dbReference type="NCBIfam" id="TIGR01296">
    <property type="entry name" value="asd_B"/>
    <property type="match status" value="1"/>
</dbReference>
<dbReference type="UniPathway" id="UPA00050">
    <property type="reaction ID" value="UER00463"/>
</dbReference>
<comment type="pathway">
    <text evidence="2 15">Amino-acid biosynthesis; L-lysine biosynthesis via DAP pathway; (S)-tetrahydrodipicolinate from L-aspartate: step 2/4.</text>
</comment>
<dbReference type="GO" id="GO:0046983">
    <property type="term" value="F:protein dimerization activity"/>
    <property type="evidence" value="ECO:0007669"/>
    <property type="project" value="InterPro"/>
</dbReference>
<dbReference type="HAMAP" id="MF_02121">
    <property type="entry name" value="ASADH"/>
    <property type="match status" value="1"/>
</dbReference>
<dbReference type="InterPro" id="IPR036291">
    <property type="entry name" value="NAD(P)-bd_dom_sf"/>
</dbReference>
<reference evidence="18 19" key="1">
    <citation type="journal article" date="2016" name="Nat. Commun.">
        <title>Thousands of microbial genomes shed light on interconnected biogeochemical processes in an aquifer system.</title>
        <authorList>
            <person name="Anantharaman K."/>
            <person name="Brown C.T."/>
            <person name="Hug L.A."/>
            <person name="Sharon I."/>
            <person name="Castelle C.J."/>
            <person name="Probst A.J."/>
            <person name="Thomas B.C."/>
            <person name="Singh A."/>
            <person name="Wilkins M.J."/>
            <person name="Karaoz U."/>
            <person name="Brodie E.L."/>
            <person name="Williams K.H."/>
            <person name="Hubbard S.S."/>
            <person name="Banfield J.F."/>
        </authorList>
    </citation>
    <scope>NUCLEOTIDE SEQUENCE [LARGE SCALE GENOMIC DNA]</scope>
</reference>
<comment type="function">
    <text evidence="15">Catalyzes the NADPH-dependent formation of L-aspartate-semialdehyde (L-ASA) by the reductive dephosphorylation of L-aspartyl-4-phosphate.</text>
</comment>
<dbReference type="AlphaFoldDB" id="A0A1F4T8E9"/>
<dbReference type="GO" id="GO:0071266">
    <property type="term" value="P:'de novo' L-methionine biosynthetic process"/>
    <property type="evidence" value="ECO:0007669"/>
    <property type="project" value="UniProtKB-UniRule"/>
</dbReference>
<dbReference type="Proteomes" id="UP000178951">
    <property type="component" value="Unassembled WGS sequence"/>
</dbReference>
<dbReference type="UniPathway" id="UPA00051">
    <property type="reaction ID" value="UER00464"/>
</dbReference>
<comment type="similarity">
    <text evidence="4 15">Belongs to the aspartate-semialdehyde dehydrogenase family.</text>
</comment>
<feature type="binding site" evidence="15">
    <location>
        <begin position="160"/>
        <end position="161"/>
    </location>
    <ligand>
        <name>NADP(+)</name>
        <dbReference type="ChEBI" id="CHEBI:58349"/>
    </ligand>
</feature>
<accession>A0A1F4T8E9</accession>
<sequence length="343" mass="37362">MSKKYNVCVLGATGMVGKEMLRVLEQRDFPVGKFLPLASERTAGQTVKFKGKEYTVEVASPDSFKGMQIGLFSAGAKVSALLAPAAVKAGCVVIDNTSHFRMDPEVPLIVPEVNGEAIKQHKGIIANPNCSTAQMVLPLKPIYDRVGIERLVISTYQAVSGWGKEAVEELLAQTRALLADPAAKVEAKCIFKRIAFNVVPQIDQFVANGYTKEEMKMVNETRKILADDSLKITATTVRVPVMIGHSESVNIQTRKKISVQEVRQLISQFPTVKVVDNPAKGEYPTPIDCAGRDETLVGRIREDISIPNGLEMWIVADNLRRGAALNAVIIAERLLAFGNKAGC</sequence>
<feature type="binding site" evidence="15">
    <location>
        <position position="101"/>
    </location>
    <ligand>
        <name>phosphate</name>
        <dbReference type="ChEBI" id="CHEBI:43474"/>
    </ligand>
</feature>
<evidence type="ECO:0000313" key="18">
    <source>
        <dbReference type="EMBL" id="OGC28978.1"/>
    </source>
</evidence>
<feature type="active site" description="Acyl-thioester intermediate" evidence="15 16">
    <location>
        <position position="130"/>
    </location>
</feature>
<comment type="caution">
    <text evidence="15">Lacks conserved residue(s) required for the propagation of feature annotation.</text>
</comment>
<comment type="subunit">
    <text evidence="5 15">Homodimer.</text>
</comment>
<protein>
    <recommendedName>
        <fullName evidence="6 15">Aspartate-semialdehyde dehydrogenase</fullName>
        <shortName evidence="15">ASA dehydrogenase</shortName>
        <shortName evidence="15">ASADH</shortName>
        <ecNumber evidence="6 15">1.2.1.11</ecNumber>
    </recommendedName>
    <alternativeName>
        <fullName evidence="15">Aspartate-beta-semialdehyde dehydrogenase</fullName>
    </alternativeName>
</protein>
<evidence type="ECO:0000259" key="17">
    <source>
        <dbReference type="SMART" id="SM00859"/>
    </source>
</evidence>
<dbReference type="InterPro" id="IPR012280">
    <property type="entry name" value="Semialdhyde_DH_dimer_dom"/>
</dbReference>
<dbReference type="STRING" id="1802583.A2311_03260"/>
<dbReference type="Gene3D" id="3.40.50.720">
    <property type="entry name" value="NAD(P)-binding Rossmann-like Domain"/>
    <property type="match status" value="1"/>
</dbReference>
<dbReference type="PIRSF" id="PIRSF000148">
    <property type="entry name" value="ASA_dh"/>
    <property type="match status" value="1"/>
</dbReference>
<evidence type="ECO:0000256" key="14">
    <source>
        <dbReference type="ARBA" id="ARBA00047891"/>
    </source>
</evidence>
<dbReference type="UniPathway" id="UPA00034">
    <property type="reaction ID" value="UER00016"/>
</dbReference>
<comment type="pathway">
    <text evidence="1 15">Amino-acid biosynthesis; L-methionine biosynthesis via de novo pathway; L-homoserine from L-aspartate: step 2/3.</text>
</comment>
<feature type="domain" description="Semialdehyde dehydrogenase NAD-binding" evidence="17">
    <location>
        <begin position="6"/>
        <end position="121"/>
    </location>
</feature>
<keyword evidence="7 15" id="KW-0028">Amino-acid biosynthesis</keyword>
<dbReference type="CDD" id="cd18131">
    <property type="entry name" value="ASADH_C_bac_euk_like"/>
    <property type="match status" value="1"/>
</dbReference>
<name>A0A1F4T8E9_UNCSA</name>
<evidence type="ECO:0000256" key="2">
    <source>
        <dbReference type="ARBA" id="ARBA00005076"/>
    </source>
</evidence>
<evidence type="ECO:0000256" key="9">
    <source>
        <dbReference type="ARBA" id="ARBA00022857"/>
    </source>
</evidence>
<dbReference type="PANTHER" id="PTHR46278:SF2">
    <property type="entry name" value="ASPARTATE-SEMIALDEHYDE DEHYDROGENASE"/>
    <property type="match status" value="1"/>
</dbReference>
<dbReference type="EC" id="1.2.1.11" evidence="6 15"/>
<dbReference type="GO" id="GO:0009097">
    <property type="term" value="P:isoleucine biosynthetic process"/>
    <property type="evidence" value="ECO:0007669"/>
    <property type="project" value="UniProtKB-UniRule"/>
</dbReference>
<evidence type="ECO:0000256" key="15">
    <source>
        <dbReference type="HAMAP-Rule" id="MF_02121"/>
    </source>
</evidence>
<evidence type="ECO:0000256" key="12">
    <source>
        <dbReference type="ARBA" id="ARBA00023154"/>
    </source>
</evidence>
<dbReference type="GO" id="GO:0051287">
    <property type="term" value="F:NAD binding"/>
    <property type="evidence" value="ECO:0007669"/>
    <property type="project" value="InterPro"/>
</dbReference>
<keyword evidence="10 15" id="KW-0220">Diaminopimelate biosynthesis</keyword>
<dbReference type="SUPFAM" id="SSF51735">
    <property type="entry name" value="NAD(P)-binding Rossmann-fold domains"/>
    <property type="match status" value="1"/>
</dbReference>
<dbReference type="InterPro" id="IPR000534">
    <property type="entry name" value="Semialdehyde_DH_NAD-bd"/>
</dbReference>
<proteinExistence type="inferred from homology"/>
<keyword evidence="13 15" id="KW-0486">Methionine biosynthesis</keyword>
<dbReference type="GO" id="GO:0019877">
    <property type="term" value="P:diaminopimelate biosynthetic process"/>
    <property type="evidence" value="ECO:0007669"/>
    <property type="project" value="UniProtKB-UniRule"/>
</dbReference>
<dbReference type="NCBIfam" id="NF011456">
    <property type="entry name" value="PRK14874.1"/>
    <property type="match status" value="1"/>
</dbReference>
<evidence type="ECO:0000256" key="3">
    <source>
        <dbReference type="ARBA" id="ARBA00005097"/>
    </source>
</evidence>
<dbReference type="InterPro" id="IPR012080">
    <property type="entry name" value="Asp_semialdehyde_DH"/>
</dbReference>
<evidence type="ECO:0000256" key="7">
    <source>
        <dbReference type="ARBA" id="ARBA00022605"/>
    </source>
</evidence>
<dbReference type="SMART" id="SM00859">
    <property type="entry name" value="Semialdhyde_dh"/>
    <property type="match status" value="1"/>
</dbReference>
<evidence type="ECO:0000313" key="19">
    <source>
        <dbReference type="Proteomes" id="UP000178951"/>
    </source>
</evidence>
<dbReference type="EMBL" id="MEUF01000095">
    <property type="protein sequence ID" value="OGC28978.1"/>
    <property type="molecule type" value="Genomic_DNA"/>
</dbReference>
<dbReference type="GO" id="GO:0050661">
    <property type="term" value="F:NADP binding"/>
    <property type="evidence" value="ECO:0007669"/>
    <property type="project" value="UniProtKB-UniRule"/>
</dbReference>
<gene>
    <name evidence="15" type="primary">asd</name>
    <name evidence="18" type="ORF">A2311_03260</name>
</gene>
<dbReference type="GO" id="GO:0009089">
    <property type="term" value="P:lysine biosynthetic process via diaminopimelate"/>
    <property type="evidence" value="ECO:0007669"/>
    <property type="project" value="UniProtKB-UniRule"/>
</dbReference>
<evidence type="ECO:0000256" key="1">
    <source>
        <dbReference type="ARBA" id="ARBA00005021"/>
    </source>
</evidence>
<feature type="active site" description="Proton acceptor" evidence="15 16">
    <location>
        <position position="245"/>
    </location>
</feature>
<evidence type="ECO:0000256" key="11">
    <source>
        <dbReference type="ARBA" id="ARBA00023002"/>
    </source>
</evidence>
<organism evidence="18 19">
    <name type="scientific">candidate division WOR-1 bacterium RIFOXYB2_FULL_48_7</name>
    <dbReference type="NCBI Taxonomy" id="1802583"/>
    <lineage>
        <taxon>Bacteria</taxon>
        <taxon>Bacillati</taxon>
        <taxon>Saganbacteria</taxon>
    </lineage>
</organism>
<feature type="binding site" evidence="15">
    <location>
        <position position="318"/>
    </location>
    <ligand>
        <name>NADP(+)</name>
        <dbReference type="ChEBI" id="CHEBI:58349"/>
    </ligand>
</feature>
<evidence type="ECO:0000256" key="6">
    <source>
        <dbReference type="ARBA" id="ARBA00013120"/>
    </source>
</evidence>
<dbReference type="Pfam" id="PF02774">
    <property type="entry name" value="Semialdhyde_dhC"/>
    <property type="match status" value="1"/>
</dbReference>
<evidence type="ECO:0000256" key="16">
    <source>
        <dbReference type="PIRSR" id="PIRSR000148-1"/>
    </source>
</evidence>
<keyword evidence="8 15" id="KW-0791">Threonine biosynthesis</keyword>
<comment type="caution">
    <text evidence="18">The sequence shown here is derived from an EMBL/GenBank/DDBJ whole genome shotgun (WGS) entry which is preliminary data.</text>
</comment>
<evidence type="ECO:0000256" key="5">
    <source>
        <dbReference type="ARBA" id="ARBA00011738"/>
    </source>
</evidence>
<dbReference type="Gene3D" id="3.30.360.10">
    <property type="entry name" value="Dihydrodipicolinate Reductase, domain 2"/>
    <property type="match status" value="1"/>
</dbReference>
<dbReference type="CDD" id="cd02316">
    <property type="entry name" value="VcASADH2_like_N"/>
    <property type="match status" value="1"/>
</dbReference>
<feature type="binding site" evidence="15">
    <location>
        <position position="157"/>
    </location>
    <ligand>
        <name>substrate</name>
    </ligand>
</feature>
<dbReference type="PANTHER" id="PTHR46278">
    <property type="entry name" value="DEHYDROGENASE, PUTATIVE-RELATED"/>
    <property type="match status" value="1"/>
</dbReference>
<evidence type="ECO:0000256" key="4">
    <source>
        <dbReference type="ARBA" id="ARBA00010584"/>
    </source>
</evidence>
<keyword evidence="9 15" id="KW-0521">NADP</keyword>
<comment type="catalytic activity">
    <reaction evidence="14 15">
        <text>L-aspartate 4-semialdehyde + phosphate + NADP(+) = 4-phospho-L-aspartate + NADPH + H(+)</text>
        <dbReference type="Rhea" id="RHEA:24284"/>
        <dbReference type="ChEBI" id="CHEBI:15378"/>
        <dbReference type="ChEBI" id="CHEBI:43474"/>
        <dbReference type="ChEBI" id="CHEBI:57535"/>
        <dbReference type="ChEBI" id="CHEBI:57783"/>
        <dbReference type="ChEBI" id="CHEBI:58349"/>
        <dbReference type="ChEBI" id="CHEBI:537519"/>
        <dbReference type="EC" id="1.2.1.11"/>
    </reaction>
</comment>
<evidence type="ECO:0000256" key="13">
    <source>
        <dbReference type="ARBA" id="ARBA00023167"/>
    </source>
</evidence>
<feature type="binding site" evidence="15">
    <location>
        <begin position="13"/>
        <end position="16"/>
    </location>
    <ligand>
        <name>NADP(+)</name>
        <dbReference type="ChEBI" id="CHEBI:58349"/>
    </ligand>
</feature>
<feature type="binding site" evidence="15">
    <location>
        <position position="238"/>
    </location>
    <ligand>
        <name>substrate</name>
    </ligand>
</feature>
<comment type="pathway">
    <text evidence="3 15">Amino-acid biosynthesis; L-threonine biosynthesis; L-threonine from L-aspartate: step 2/5.</text>
</comment>
<dbReference type="GO" id="GO:0004073">
    <property type="term" value="F:aspartate-semialdehyde dehydrogenase activity"/>
    <property type="evidence" value="ECO:0007669"/>
    <property type="project" value="UniProtKB-UniRule"/>
</dbReference>
<dbReference type="GO" id="GO:0009088">
    <property type="term" value="P:threonine biosynthetic process"/>
    <property type="evidence" value="ECO:0007669"/>
    <property type="project" value="UniProtKB-UniRule"/>
</dbReference>
<dbReference type="SUPFAM" id="SSF55347">
    <property type="entry name" value="Glyceraldehyde-3-phosphate dehydrogenase-like, C-terminal domain"/>
    <property type="match status" value="1"/>
</dbReference>
<keyword evidence="11 15" id="KW-0560">Oxidoreductase</keyword>
<dbReference type="InterPro" id="IPR005986">
    <property type="entry name" value="Asp_semialdehyde_DH_beta"/>
</dbReference>
<keyword evidence="12 15" id="KW-0457">Lysine biosynthesis</keyword>
<dbReference type="Pfam" id="PF01118">
    <property type="entry name" value="Semialdhyde_dh"/>
    <property type="match status" value="1"/>
</dbReference>